<reference evidence="2 3" key="1">
    <citation type="submission" date="2024-05" db="EMBL/GenBank/DDBJ databases">
        <title>Genome sequencing and assembly of Indian major carp, Cirrhinus mrigala (Hamilton, 1822).</title>
        <authorList>
            <person name="Mohindra V."/>
            <person name="Chowdhury L.M."/>
            <person name="Lal K."/>
            <person name="Jena J.K."/>
        </authorList>
    </citation>
    <scope>NUCLEOTIDE SEQUENCE [LARGE SCALE GENOMIC DNA]</scope>
    <source>
        <strain evidence="2">CM1030</strain>
        <tissue evidence="2">Blood</tissue>
    </source>
</reference>
<dbReference type="Gene3D" id="1.50.10.20">
    <property type="match status" value="1"/>
</dbReference>
<evidence type="ECO:0000259" key="1">
    <source>
        <dbReference type="Pfam" id="PF07678"/>
    </source>
</evidence>
<name>A0ABD0RVC3_CIRMR</name>
<protein>
    <recommendedName>
        <fullName evidence="1">Alpha-macroglobulin-like TED domain-containing protein</fullName>
    </recommendedName>
</protein>
<dbReference type="InterPro" id="IPR011626">
    <property type="entry name" value="Alpha-macroglobulin_TED"/>
</dbReference>
<proteinExistence type="predicted"/>
<accession>A0ABD0RVC3</accession>
<dbReference type="InterPro" id="IPR008930">
    <property type="entry name" value="Terpenoid_cyclase/PrenylTrfase"/>
</dbReference>
<dbReference type="AlphaFoldDB" id="A0ABD0RVC3"/>
<evidence type="ECO:0000313" key="2">
    <source>
        <dbReference type="EMBL" id="KAL0202406.1"/>
    </source>
</evidence>
<keyword evidence="3" id="KW-1185">Reference proteome</keyword>
<feature type="non-terminal residue" evidence="2">
    <location>
        <position position="1"/>
    </location>
</feature>
<sequence length="96" mass="10944">NPVPVTALAVLALVKAKDFDKAKEAVHWLKKQQDPKGGYGEPGETTIVLWAMREYHMLMKDHQNFSLDVELSIAGRSKPVKYTFKNDNMRLAWSDK</sequence>
<organism evidence="2 3">
    <name type="scientific">Cirrhinus mrigala</name>
    <name type="common">Mrigala</name>
    <dbReference type="NCBI Taxonomy" id="683832"/>
    <lineage>
        <taxon>Eukaryota</taxon>
        <taxon>Metazoa</taxon>
        <taxon>Chordata</taxon>
        <taxon>Craniata</taxon>
        <taxon>Vertebrata</taxon>
        <taxon>Euteleostomi</taxon>
        <taxon>Actinopterygii</taxon>
        <taxon>Neopterygii</taxon>
        <taxon>Teleostei</taxon>
        <taxon>Ostariophysi</taxon>
        <taxon>Cypriniformes</taxon>
        <taxon>Cyprinidae</taxon>
        <taxon>Labeoninae</taxon>
        <taxon>Labeonini</taxon>
        <taxon>Cirrhinus</taxon>
    </lineage>
</organism>
<comment type="caution">
    <text evidence="2">The sequence shown here is derived from an EMBL/GenBank/DDBJ whole genome shotgun (WGS) entry which is preliminary data.</text>
</comment>
<dbReference type="Proteomes" id="UP001529510">
    <property type="component" value="Unassembled WGS sequence"/>
</dbReference>
<feature type="non-terminal residue" evidence="2">
    <location>
        <position position="96"/>
    </location>
</feature>
<feature type="domain" description="Alpha-macroglobulin-like TED" evidence="1">
    <location>
        <begin position="3"/>
        <end position="55"/>
    </location>
</feature>
<dbReference type="SUPFAM" id="SSF48239">
    <property type="entry name" value="Terpenoid cyclases/Protein prenyltransferases"/>
    <property type="match status" value="1"/>
</dbReference>
<evidence type="ECO:0000313" key="3">
    <source>
        <dbReference type="Proteomes" id="UP001529510"/>
    </source>
</evidence>
<dbReference type="Gene3D" id="2.20.210.20">
    <property type="match status" value="1"/>
</dbReference>
<dbReference type="EMBL" id="JAMKFB020000001">
    <property type="protein sequence ID" value="KAL0202406.1"/>
    <property type="molecule type" value="Genomic_DNA"/>
</dbReference>
<dbReference type="Pfam" id="PF07678">
    <property type="entry name" value="TED_complement"/>
    <property type="match status" value="1"/>
</dbReference>
<gene>
    <name evidence="2" type="ORF">M9458_000424</name>
</gene>